<sequence length="126" mass="14280">MDDFWPEPERASAVIDISLVRSSPPVPLVSFDRRELSQILKVYGRMVAAGEWRDYAIDALKDRAVFSIFRRTSEMPLFRVVKDPKLARRQGAYSVVAAGGQILKRGHDLAVVLNVFDRHLKVIENA</sequence>
<dbReference type="Pfam" id="PF10984">
    <property type="entry name" value="DUF2794"/>
    <property type="match status" value="1"/>
</dbReference>
<organism evidence="1 2">
    <name type="scientific">Consotaella salsifontis</name>
    <dbReference type="NCBI Taxonomy" id="1365950"/>
    <lineage>
        <taxon>Bacteria</taxon>
        <taxon>Pseudomonadati</taxon>
        <taxon>Pseudomonadota</taxon>
        <taxon>Alphaproteobacteria</taxon>
        <taxon>Hyphomicrobiales</taxon>
        <taxon>Aurantimonadaceae</taxon>
        <taxon>Consotaella</taxon>
    </lineage>
</organism>
<dbReference type="AlphaFoldDB" id="A0A1T4RYR3"/>
<dbReference type="EMBL" id="FUXL01000008">
    <property type="protein sequence ID" value="SKA21150.1"/>
    <property type="molecule type" value="Genomic_DNA"/>
</dbReference>
<evidence type="ECO:0008006" key="3">
    <source>
        <dbReference type="Google" id="ProtNLM"/>
    </source>
</evidence>
<evidence type="ECO:0000313" key="1">
    <source>
        <dbReference type="EMBL" id="SKA21150.1"/>
    </source>
</evidence>
<keyword evidence="2" id="KW-1185">Reference proteome</keyword>
<dbReference type="Proteomes" id="UP000190135">
    <property type="component" value="Unassembled WGS sequence"/>
</dbReference>
<dbReference type="InterPro" id="IPR021252">
    <property type="entry name" value="DUF2794"/>
</dbReference>
<gene>
    <name evidence="1" type="ORF">SAMN05428963_10892</name>
</gene>
<evidence type="ECO:0000313" key="2">
    <source>
        <dbReference type="Proteomes" id="UP000190135"/>
    </source>
</evidence>
<reference evidence="2" key="1">
    <citation type="submission" date="2017-02" db="EMBL/GenBank/DDBJ databases">
        <authorList>
            <person name="Varghese N."/>
            <person name="Submissions S."/>
        </authorList>
    </citation>
    <scope>NUCLEOTIDE SEQUENCE [LARGE SCALE GENOMIC DNA]</scope>
    <source>
        <strain evidence="2">USBA 369</strain>
    </source>
</reference>
<accession>A0A1T4RYR3</accession>
<dbReference type="STRING" id="1365950.SAMN05428963_10892"/>
<protein>
    <recommendedName>
        <fullName evidence="3">DUF2794 domain-containing protein</fullName>
    </recommendedName>
</protein>
<dbReference type="OrthoDB" id="7159482at2"/>
<proteinExistence type="predicted"/>
<name>A0A1T4RYR3_9HYPH</name>